<feature type="compositionally biased region" description="Basic and acidic residues" evidence="1">
    <location>
        <begin position="11"/>
        <end position="22"/>
    </location>
</feature>
<evidence type="ECO:0000313" key="3">
    <source>
        <dbReference type="Proteomes" id="UP000244855"/>
    </source>
</evidence>
<feature type="compositionally biased region" description="Basic and acidic residues" evidence="1">
    <location>
        <begin position="32"/>
        <end position="42"/>
    </location>
</feature>
<feature type="compositionally biased region" description="Acidic residues" evidence="1">
    <location>
        <begin position="241"/>
        <end position="251"/>
    </location>
</feature>
<proteinExistence type="predicted"/>
<feature type="region of interest" description="Disordered" evidence="1">
    <location>
        <begin position="171"/>
        <end position="251"/>
    </location>
</feature>
<feature type="compositionally biased region" description="Basic and acidic residues" evidence="1">
    <location>
        <begin position="195"/>
        <end position="215"/>
    </location>
</feature>
<dbReference type="OrthoDB" id="5425061at2759"/>
<evidence type="ECO:0000313" key="2">
    <source>
        <dbReference type="EMBL" id="PVI03890.1"/>
    </source>
</evidence>
<sequence>MFAASTARRVGRNELHSPEESPRSSPDPDLTELLRSRSRNEYDFTNAITSTPDPQEEPDASEDEAELILFAGAPNTQQSSHKIRLASPEAASGEPGLLVKKPKSYYFTQELSKDREEELRAAALTGDAVLEMSKIPWPGCALPWKVQTVTAAGMKKTVLVGHPPSIVTVEEKAHKKTRKNKKTRIALRKKLQAVKGKEAERARLAQEREEAEREKRTKRNREKKVKKKAREKAKKEAQGGETDEIPDPTQD</sequence>
<feature type="region of interest" description="Disordered" evidence="1">
    <location>
        <begin position="1"/>
        <end position="98"/>
    </location>
</feature>
<reference evidence="2 3" key="1">
    <citation type="journal article" date="2018" name="Sci. Rep.">
        <title>Comparative genomics provides insights into the lifestyle and reveals functional heterogeneity of dark septate endophytic fungi.</title>
        <authorList>
            <person name="Knapp D.G."/>
            <person name="Nemeth J.B."/>
            <person name="Barry K."/>
            <person name="Hainaut M."/>
            <person name="Henrissat B."/>
            <person name="Johnson J."/>
            <person name="Kuo A."/>
            <person name="Lim J.H.P."/>
            <person name="Lipzen A."/>
            <person name="Nolan M."/>
            <person name="Ohm R.A."/>
            <person name="Tamas L."/>
            <person name="Grigoriev I.V."/>
            <person name="Spatafora J.W."/>
            <person name="Nagy L.G."/>
            <person name="Kovacs G.M."/>
        </authorList>
    </citation>
    <scope>NUCLEOTIDE SEQUENCE [LARGE SCALE GENOMIC DNA]</scope>
    <source>
        <strain evidence="2 3">DSE2036</strain>
    </source>
</reference>
<accession>A0A2V1E3V9</accession>
<dbReference type="STRING" id="97972.A0A2V1E3V9"/>
<dbReference type="Proteomes" id="UP000244855">
    <property type="component" value="Unassembled WGS sequence"/>
</dbReference>
<gene>
    <name evidence="2" type="ORF">DM02DRAFT_640297</name>
</gene>
<dbReference type="InterPro" id="IPR018555">
    <property type="entry name" value="C630.06c-like"/>
</dbReference>
<feature type="compositionally biased region" description="Basic residues" evidence="1">
    <location>
        <begin position="216"/>
        <end position="232"/>
    </location>
</feature>
<organism evidence="2 3">
    <name type="scientific">Periconia macrospinosa</name>
    <dbReference type="NCBI Taxonomy" id="97972"/>
    <lineage>
        <taxon>Eukaryota</taxon>
        <taxon>Fungi</taxon>
        <taxon>Dikarya</taxon>
        <taxon>Ascomycota</taxon>
        <taxon>Pezizomycotina</taxon>
        <taxon>Dothideomycetes</taxon>
        <taxon>Pleosporomycetidae</taxon>
        <taxon>Pleosporales</taxon>
        <taxon>Massarineae</taxon>
        <taxon>Periconiaceae</taxon>
        <taxon>Periconia</taxon>
    </lineage>
</organism>
<dbReference type="EMBL" id="KZ805326">
    <property type="protein sequence ID" value="PVI03890.1"/>
    <property type="molecule type" value="Genomic_DNA"/>
</dbReference>
<feature type="compositionally biased region" description="Acidic residues" evidence="1">
    <location>
        <begin position="54"/>
        <end position="66"/>
    </location>
</feature>
<name>A0A2V1E3V9_9PLEO</name>
<feature type="compositionally biased region" description="Basic residues" evidence="1">
    <location>
        <begin position="174"/>
        <end position="192"/>
    </location>
</feature>
<keyword evidence="3" id="KW-1185">Reference proteome</keyword>
<dbReference type="AlphaFoldDB" id="A0A2V1E3V9"/>
<dbReference type="Pfam" id="PF09428">
    <property type="entry name" value="DUF2011"/>
    <property type="match status" value="1"/>
</dbReference>
<protein>
    <submittedName>
        <fullName evidence="2">Uncharacterized protein</fullName>
    </submittedName>
</protein>
<evidence type="ECO:0000256" key="1">
    <source>
        <dbReference type="SAM" id="MobiDB-lite"/>
    </source>
</evidence>